<dbReference type="RefSeq" id="WP_245748118.1">
    <property type="nucleotide sequence ID" value="NZ_FOUI01000003.1"/>
</dbReference>
<evidence type="ECO:0000313" key="2">
    <source>
        <dbReference type="Proteomes" id="UP000243629"/>
    </source>
</evidence>
<dbReference type="NCBIfam" id="NF041023">
    <property type="entry name" value="PP0621_fam"/>
    <property type="match status" value="1"/>
</dbReference>
<dbReference type="STRING" id="1720063.SAMN05216217_103126"/>
<evidence type="ECO:0008006" key="3">
    <source>
        <dbReference type="Google" id="ProtNLM"/>
    </source>
</evidence>
<accession>A0A1I4PWR7</accession>
<proteinExistence type="predicted"/>
<gene>
    <name evidence="1" type="ORF">SAMN05216217_103126</name>
</gene>
<reference evidence="2" key="1">
    <citation type="submission" date="2016-10" db="EMBL/GenBank/DDBJ databases">
        <authorList>
            <person name="Varghese N."/>
            <person name="Submissions S."/>
        </authorList>
    </citation>
    <scope>NUCLEOTIDE SEQUENCE [LARGE SCALE GENOMIC DNA]</scope>
    <source>
        <strain evidence="2">DSM 24213</strain>
    </source>
</reference>
<dbReference type="Proteomes" id="UP000243629">
    <property type="component" value="Unassembled WGS sequence"/>
</dbReference>
<name>A0A1I4PWR7_9GAMM</name>
<dbReference type="EMBL" id="FOUI01000003">
    <property type="protein sequence ID" value="SFM31883.1"/>
    <property type="molecule type" value="Genomic_DNA"/>
</dbReference>
<dbReference type="InterPro" id="IPR049708">
    <property type="entry name" value="PP0621-like"/>
</dbReference>
<protein>
    <recommendedName>
        <fullName evidence="3">MYND finger</fullName>
    </recommendedName>
</protein>
<keyword evidence="2" id="KW-1185">Reference proteome</keyword>
<sequence>MGLIRLVLLLLLVFAAITLWKRFKLWQQQRNTSQDSEQPALMVRCAHCRVHLPADQAFPGNGRHYCCPEHRDADQQP</sequence>
<evidence type="ECO:0000313" key="1">
    <source>
        <dbReference type="EMBL" id="SFM31883.1"/>
    </source>
</evidence>
<organism evidence="1 2">
    <name type="scientific">Halopseudomonas yangmingensis</name>
    <dbReference type="NCBI Taxonomy" id="1720063"/>
    <lineage>
        <taxon>Bacteria</taxon>
        <taxon>Pseudomonadati</taxon>
        <taxon>Pseudomonadota</taxon>
        <taxon>Gammaproteobacteria</taxon>
        <taxon>Pseudomonadales</taxon>
        <taxon>Pseudomonadaceae</taxon>
        <taxon>Halopseudomonas</taxon>
    </lineage>
</organism>
<dbReference type="AlphaFoldDB" id="A0A1I4PWR7"/>